<keyword evidence="4 10" id="KW-0808">Transferase</keyword>
<dbReference type="InterPro" id="IPR002575">
    <property type="entry name" value="Aminoglycoside_PTrfase"/>
</dbReference>
<feature type="binding site" evidence="12">
    <location>
        <position position="204"/>
    </location>
    <ligand>
        <name>Mg(2+)</name>
        <dbReference type="ChEBI" id="CHEBI:18420"/>
    </ligand>
</feature>
<dbReference type="RefSeq" id="WP_147164453.1">
    <property type="nucleotide sequence ID" value="NZ_BJZO01000077.1"/>
</dbReference>
<evidence type="ECO:0000256" key="11">
    <source>
        <dbReference type="PIRSR" id="PIRSR000706-1"/>
    </source>
</evidence>
<dbReference type="Gene3D" id="3.30.200.20">
    <property type="entry name" value="Phosphorylase Kinase, domain 1"/>
    <property type="match status" value="1"/>
</dbReference>
<dbReference type="InterPro" id="IPR024165">
    <property type="entry name" value="Kan/Strep_kinase"/>
</dbReference>
<dbReference type="GO" id="GO:0046677">
    <property type="term" value="P:response to antibiotic"/>
    <property type="evidence" value="ECO:0007669"/>
    <property type="project" value="UniProtKB-KW"/>
</dbReference>
<dbReference type="GO" id="GO:0005524">
    <property type="term" value="F:ATP binding"/>
    <property type="evidence" value="ECO:0007669"/>
    <property type="project" value="UniProtKB-KW"/>
</dbReference>
<dbReference type="GO" id="GO:0008910">
    <property type="term" value="F:kanamycin kinase activity"/>
    <property type="evidence" value="ECO:0007669"/>
    <property type="project" value="UniProtKB-EC"/>
</dbReference>
<proteinExistence type="inferred from homology"/>
<feature type="active site" description="Proton acceptor" evidence="11">
    <location>
        <position position="199"/>
    </location>
</feature>
<dbReference type="PIRSF" id="PIRSF000706">
    <property type="entry name" value="Kanamycin_kin"/>
    <property type="match status" value="1"/>
</dbReference>
<dbReference type="OrthoDB" id="3806873at2"/>
<dbReference type="Pfam" id="PF01636">
    <property type="entry name" value="APH"/>
    <property type="match status" value="1"/>
</dbReference>
<comment type="caution">
    <text evidence="14">The sequence shown here is derived from an EMBL/GenBank/DDBJ whole genome shotgun (WGS) entry which is preliminary data.</text>
</comment>
<dbReference type="AlphaFoldDB" id="A0A512HAF7"/>
<evidence type="ECO:0000256" key="10">
    <source>
        <dbReference type="PIRNR" id="PIRNR000706"/>
    </source>
</evidence>
<dbReference type="EMBL" id="BJZO01000077">
    <property type="protein sequence ID" value="GEO82425.1"/>
    <property type="molecule type" value="Genomic_DNA"/>
</dbReference>
<dbReference type="NCBIfam" id="NF033068">
    <property type="entry name" value="APH_3p"/>
    <property type="match status" value="1"/>
</dbReference>
<dbReference type="Gene3D" id="3.90.1200.10">
    <property type="match status" value="1"/>
</dbReference>
<dbReference type="NCBIfam" id="NF033059">
    <property type="entry name" value="APH_3p_I"/>
    <property type="match status" value="1"/>
</dbReference>
<evidence type="ECO:0000256" key="5">
    <source>
        <dbReference type="ARBA" id="ARBA00022741"/>
    </source>
</evidence>
<dbReference type="CDD" id="cd05150">
    <property type="entry name" value="APH"/>
    <property type="match status" value="1"/>
</dbReference>
<keyword evidence="6 10" id="KW-0418">Kinase</keyword>
<evidence type="ECO:0000256" key="2">
    <source>
        <dbReference type="ARBA" id="ARBA00012193"/>
    </source>
</evidence>
<dbReference type="InterPro" id="IPR011009">
    <property type="entry name" value="Kinase-like_dom_sf"/>
</dbReference>
<keyword evidence="8 10" id="KW-0046">Antibiotic resistance</keyword>
<protein>
    <recommendedName>
        <fullName evidence="3">Aminoglycoside 3'-phosphotransferase</fullName>
        <ecNumber evidence="2">2.7.1.95</ecNumber>
    </recommendedName>
</protein>
<evidence type="ECO:0000313" key="14">
    <source>
        <dbReference type="EMBL" id="GEO82425.1"/>
    </source>
</evidence>
<sequence length="272" mass="30186">MRTSPHREEPCAAVAIPASLAADVEGYDWARDGVGESGGAVYRLHGKPGHPDLFLKQGEGTCATDVTDEMVRLMWLAAFLPVPAVRGFVRTPDAAWLLMTAIPGLTAWQALEAFPAERPAIVDALADFLRRFHAIPVSDCPFTSNHACRLAQARRRLDAGLVDVEDFDEERQGWNAEQVWDAMTALLPLAPDSVVTHGDFSLDNLLWHNGTITGCIDVGRAGVADRYQDLAILWNCLCDFEAALQKRLFHRYATAAPDWRKLNFHLMLDEFF</sequence>
<dbReference type="PANTHER" id="PTHR21310:SF41">
    <property type="entry name" value="3'-PHOSPHOTRANSFERASE, PUTATIVE-RELATED"/>
    <property type="match status" value="1"/>
</dbReference>
<evidence type="ECO:0000256" key="6">
    <source>
        <dbReference type="ARBA" id="ARBA00022777"/>
    </source>
</evidence>
<keyword evidence="15" id="KW-1185">Reference proteome</keyword>
<evidence type="ECO:0000256" key="4">
    <source>
        <dbReference type="ARBA" id="ARBA00022679"/>
    </source>
</evidence>
<feature type="binding site" evidence="12">
    <location>
        <position position="217"/>
    </location>
    <ligand>
        <name>Mg(2+)</name>
        <dbReference type="ChEBI" id="CHEBI:18420"/>
    </ligand>
</feature>
<evidence type="ECO:0000256" key="8">
    <source>
        <dbReference type="ARBA" id="ARBA00023251"/>
    </source>
</evidence>
<feature type="domain" description="Aminoglycoside phosphotransferase" evidence="13">
    <location>
        <begin position="41"/>
        <end position="264"/>
    </location>
</feature>
<evidence type="ECO:0000256" key="3">
    <source>
        <dbReference type="ARBA" id="ARBA00017903"/>
    </source>
</evidence>
<evidence type="ECO:0000256" key="12">
    <source>
        <dbReference type="PIRSR" id="PIRSR000706-2"/>
    </source>
</evidence>
<evidence type="ECO:0000256" key="9">
    <source>
        <dbReference type="ARBA" id="ARBA00048925"/>
    </source>
</evidence>
<comment type="similarity">
    <text evidence="1 10">Belongs to the aminoglycoside phosphotransferase family.</text>
</comment>
<dbReference type="Proteomes" id="UP000321567">
    <property type="component" value="Unassembled WGS sequence"/>
</dbReference>
<gene>
    <name evidence="14" type="ORF">ROR02_25560</name>
</gene>
<name>A0A512HAF7_9PROT</name>
<keyword evidence="5 10" id="KW-0547">Nucleotide-binding</keyword>
<keyword evidence="7 10" id="KW-0067">ATP-binding</keyword>
<organism evidence="14 15">
    <name type="scientific">Pararhodospirillum oryzae</name>
    <dbReference type="NCBI Taxonomy" id="478448"/>
    <lineage>
        <taxon>Bacteria</taxon>
        <taxon>Pseudomonadati</taxon>
        <taxon>Pseudomonadota</taxon>
        <taxon>Alphaproteobacteria</taxon>
        <taxon>Rhodospirillales</taxon>
        <taxon>Rhodospirillaceae</taxon>
        <taxon>Pararhodospirillum</taxon>
    </lineage>
</organism>
<dbReference type="GO" id="GO:0046872">
    <property type="term" value="F:metal ion binding"/>
    <property type="evidence" value="ECO:0007669"/>
    <property type="project" value="UniProtKB-KW"/>
</dbReference>
<dbReference type="SUPFAM" id="SSF56112">
    <property type="entry name" value="Protein kinase-like (PK-like)"/>
    <property type="match status" value="1"/>
</dbReference>
<keyword evidence="12" id="KW-0479">Metal-binding</keyword>
<dbReference type="EC" id="2.7.1.95" evidence="2"/>
<evidence type="ECO:0000256" key="1">
    <source>
        <dbReference type="ARBA" id="ARBA00006219"/>
    </source>
</evidence>
<evidence type="ECO:0000256" key="7">
    <source>
        <dbReference type="ARBA" id="ARBA00022840"/>
    </source>
</evidence>
<comment type="catalytic activity">
    <reaction evidence="9">
        <text>kanamycin A + ATP = kanamycin 3'-phosphate + ADP + H(+)</text>
        <dbReference type="Rhea" id="RHEA:24256"/>
        <dbReference type="ChEBI" id="CHEBI:15378"/>
        <dbReference type="ChEBI" id="CHEBI:30616"/>
        <dbReference type="ChEBI" id="CHEBI:57909"/>
        <dbReference type="ChEBI" id="CHEBI:58214"/>
        <dbReference type="ChEBI" id="CHEBI:456216"/>
        <dbReference type="EC" id="2.7.1.95"/>
    </reaction>
</comment>
<dbReference type="PANTHER" id="PTHR21310">
    <property type="entry name" value="AMINOGLYCOSIDE PHOSPHOTRANSFERASE-RELATED-RELATED"/>
    <property type="match status" value="1"/>
</dbReference>
<keyword evidence="12" id="KW-0460">Magnesium</keyword>
<reference evidence="14 15" key="1">
    <citation type="submission" date="2019-07" db="EMBL/GenBank/DDBJ databases">
        <title>Whole genome shotgun sequence of Rhodospirillum oryzae NBRC 107573.</title>
        <authorList>
            <person name="Hosoyama A."/>
            <person name="Uohara A."/>
            <person name="Ohji S."/>
            <person name="Ichikawa N."/>
        </authorList>
    </citation>
    <scope>NUCLEOTIDE SEQUENCE [LARGE SCALE GENOMIC DNA]</scope>
    <source>
        <strain evidence="14 15">NBRC 107573</strain>
    </source>
</reference>
<evidence type="ECO:0000259" key="13">
    <source>
        <dbReference type="Pfam" id="PF01636"/>
    </source>
</evidence>
<dbReference type="InterPro" id="IPR051678">
    <property type="entry name" value="AGP_Transferase"/>
</dbReference>
<evidence type="ECO:0000313" key="15">
    <source>
        <dbReference type="Proteomes" id="UP000321567"/>
    </source>
</evidence>
<accession>A0A512HAF7</accession>